<feature type="compositionally biased region" description="Basic and acidic residues" evidence="1">
    <location>
        <begin position="1"/>
        <end position="25"/>
    </location>
</feature>
<name>A0A7S0I732_MICPS</name>
<proteinExistence type="predicted"/>
<accession>A0A7S0I732</accession>
<evidence type="ECO:0000256" key="1">
    <source>
        <dbReference type="SAM" id="MobiDB-lite"/>
    </source>
</evidence>
<evidence type="ECO:0000313" key="2">
    <source>
        <dbReference type="EMBL" id="CAD8512909.1"/>
    </source>
</evidence>
<feature type="region of interest" description="Disordered" evidence="1">
    <location>
        <begin position="135"/>
        <end position="211"/>
    </location>
</feature>
<gene>
    <name evidence="2" type="ORF">MCOM1403_LOCUS334</name>
</gene>
<organism evidence="2">
    <name type="scientific">Micromonas pusilla</name>
    <name type="common">Picoplanktonic green alga</name>
    <name type="synonym">Chromulina pusilla</name>
    <dbReference type="NCBI Taxonomy" id="38833"/>
    <lineage>
        <taxon>Eukaryota</taxon>
        <taxon>Viridiplantae</taxon>
        <taxon>Chlorophyta</taxon>
        <taxon>Mamiellophyceae</taxon>
        <taxon>Mamiellales</taxon>
        <taxon>Mamiellaceae</taxon>
        <taxon>Micromonas</taxon>
    </lineage>
</organism>
<feature type="region of interest" description="Disordered" evidence="1">
    <location>
        <begin position="1"/>
        <end position="32"/>
    </location>
</feature>
<protein>
    <submittedName>
        <fullName evidence="2">Uncharacterized protein</fullName>
    </submittedName>
</protein>
<reference evidence="2" key="1">
    <citation type="submission" date="2021-01" db="EMBL/GenBank/DDBJ databases">
        <authorList>
            <person name="Corre E."/>
            <person name="Pelletier E."/>
            <person name="Niang G."/>
            <person name="Scheremetjew M."/>
            <person name="Finn R."/>
            <person name="Kale V."/>
            <person name="Holt S."/>
            <person name="Cochrane G."/>
            <person name="Meng A."/>
            <person name="Brown T."/>
            <person name="Cohen L."/>
        </authorList>
    </citation>
    <scope>NUCLEOTIDE SEQUENCE</scope>
    <source>
        <strain evidence="2">CCMP1723</strain>
    </source>
</reference>
<feature type="compositionally biased region" description="Basic and acidic residues" evidence="1">
    <location>
        <begin position="237"/>
        <end position="263"/>
    </location>
</feature>
<sequence length="272" mass="30615">MPPRKAPEKDGAKPKAKKDKGEKKPSAPAADFDAFEEAKTVIIVPANQLELTQKEMDEEITKQLTANNPNAPANIARYNTKEREYKFEPMIDQLVMHFASDGYLLHRESDAAKQQLQLEAMEAEAIEEYERAVAGLPKKRAPGEEGEGGEGGDDGGDAADDDDDDAVAREPVDDSKALRNQFNFSERAAQTVNNPTRERQSATEPPPSQQFTASATQWEMYDAYMEDQLRVAIQRDMMKKQKQREKEAEEAEEARGSREEARSRCNRRPRRA</sequence>
<feature type="compositionally biased region" description="Polar residues" evidence="1">
    <location>
        <begin position="178"/>
        <end position="195"/>
    </location>
</feature>
<dbReference type="AlphaFoldDB" id="A0A7S0I732"/>
<feature type="region of interest" description="Disordered" evidence="1">
    <location>
        <begin position="237"/>
        <end position="272"/>
    </location>
</feature>
<feature type="compositionally biased region" description="Acidic residues" evidence="1">
    <location>
        <begin position="144"/>
        <end position="165"/>
    </location>
</feature>
<feature type="compositionally biased region" description="Basic and acidic residues" evidence="1">
    <location>
        <begin position="166"/>
        <end position="177"/>
    </location>
</feature>
<dbReference type="EMBL" id="HBEQ01000419">
    <property type="protein sequence ID" value="CAD8512909.1"/>
    <property type="molecule type" value="Transcribed_RNA"/>
</dbReference>